<accession>A0AAX1QGY1</accession>
<reference evidence="6 7" key="1">
    <citation type="submission" date="2018-02" db="EMBL/GenBank/DDBJ databases">
        <title>Complete genome sequencing of Faecalibacterium prausnitzii strains isolated from the human gut.</title>
        <authorList>
            <person name="Fitzgerald B.C."/>
            <person name="Shkoporov A.N."/>
            <person name="Ross P.R."/>
            <person name="Hill C."/>
        </authorList>
    </citation>
    <scope>NUCLEOTIDE SEQUENCE [LARGE SCALE GENOMIC DNA]</scope>
    <source>
        <strain evidence="6 7">APC942/18-1</strain>
    </source>
</reference>
<dbReference type="PANTHER" id="PTHR30376:SF3">
    <property type="entry name" value="RNA POLYMERASE SIGMA FACTOR RPOH"/>
    <property type="match status" value="1"/>
</dbReference>
<dbReference type="RefSeq" id="WP_158394710.1">
    <property type="nucleotide sequence ID" value="NZ_CP026548.1"/>
</dbReference>
<feature type="domain" description="RNA polymerase sigma-70" evidence="5">
    <location>
        <begin position="76"/>
        <end position="89"/>
    </location>
</feature>
<evidence type="ECO:0000313" key="6">
    <source>
        <dbReference type="EMBL" id="RAW47927.1"/>
    </source>
</evidence>
<keyword evidence="1" id="KW-0805">Transcription regulation</keyword>
<evidence type="ECO:0000256" key="3">
    <source>
        <dbReference type="ARBA" id="ARBA00023125"/>
    </source>
</evidence>
<dbReference type="Gene3D" id="1.20.120.1810">
    <property type="match status" value="1"/>
</dbReference>
<dbReference type="InterPro" id="IPR050813">
    <property type="entry name" value="Sigma-70_Factor"/>
</dbReference>
<dbReference type="GO" id="GO:0006352">
    <property type="term" value="P:DNA-templated transcription initiation"/>
    <property type="evidence" value="ECO:0007669"/>
    <property type="project" value="InterPro"/>
</dbReference>
<proteinExistence type="predicted"/>
<dbReference type="Pfam" id="PF04542">
    <property type="entry name" value="Sigma70_r2"/>
    <property type="match status" value="1"/>
</dbReference>
<protein>
    <submittedName>
        <fullName evidence="6">RNA polymerase subunit sigma</fullName>
    </submittedName>
</protein>
<keyword evidence="2" id="KW-0731">Sigma factor</keyword>
<evidence type="ECO:0000256" key="1">
    <source>
        <dbReference type="ARBA" id="ARBA00023015"/>
    </source>
</evidence>
<dbReference type="SUPFAM" id="SSF88946">
    <property type="entry name" value="Sigma2 domain of RNA polymerase sigma factors"/>
    <property type="match status" value="1"/>
</dbReference>
<keyword evidence="3" id="KW-0238">DNA-binding</keyword>
<dbReference type="InterPro" id="IPR013325">
    <property type="entry name" value="RNA_pol_sigma_r2"/>
</dbReference>
<comment type="caution">
    <text evidence="6">The sequence shown here is derived from an EMBL/GenBank/DDBJ whole genome shotgun (WGS) entry which is preliminary data.</text>
</comment>
<dbReference type="GO" id="GO:0003677">
    <property type="term" value="F:DNA binding"/>
    <property type="evidence" value="ECO:0007669"/>
    <property type="project" value="UniProtKB-KW"/>
</dbReference>
<dbReference type="InterPro" id="IPR014284">
    <property type="entry name" value="RNA_pol_sigma-70_dom"/>
</dbReference>
<dbReference type="PROSITE" id="PS00715">
    <property type="entry name" value="SIGMA70_1"/>
    <property type="match status" value="1"/>
</dbReference>
<dbReference type="NCBIfam" id="TIGR02937">
    <property type="entry name" value="sigma70-ECF"/>
    <property type="match status" value="1"/>
</dbReference>
<name>A0AAX1QGY1_9FIRM</name>
<organism evidence="6 7">
    <name type="scientific">Faecalibacterium prausnitzii</name>
    <dbReference type="NCBI Taxonomy" id="853"/>
    <lineage>
        <taxon>Bacteria</taxon>
        <taxon>Bacillati</taxon>
        <taxon>Bacillota</taxon>
        <taxon>Clostridia</taxon>
        <taxon>Eubacteriales</taxon>
        <taxon>Oscillospiraceae</taxon>
        <taxon>Faecalibacterium</taxon>
    </lineage>
</organism>
<keyword evidence="4" id="KW-0804">Transcription</keyword>
<dbReference type="Proteomes" id="UP000250997">
    <property type="component" value="Unassembled WGS sequence"/>
</dbReference>
<dbReference type="AlphaFoldDB" id="A0AAX1QGY1"/>
<dbReference type="InterPro" id="IPR007627">
    <property type="entry name" value="RNA_pol_sigma70_r2"/>
</dbReference>
<evidence type="ECO:0000259" key="5">
    <source>
        <dbReference type="PROSITE" id="PS00715"/>
    </source>
</evidence>
<dbReference type="GO" id="GO:0016987">
    <property type="term" value="F:sigma factor activity"/>
    <property type="evidence" value="ECO:0007669"/>
    <property type="project" value="UniProtKB-KW"/>
</dbReference>
<evidence type="ECO:0000256" key="4">
    <source>
        <dbReference type="ARBA" id="ARBA00023163"/>
    </source>
</evidence>
<evidence type="ECO:0000256" key="2">
    <source>
        <dbReference type="ARBA" id="ARBA00023082"/>
    </source>
</evidence>
<evidence type="ECO:0000313" key="7">
    <source>
        <dbReference type="Proteomes" id="UP000250997"/>
    </source>
</evidence>
<dbReference type="EMBL" id="PRLA01000012">
    <property type="protein sequence ID" value="RAW47927.1"/>
    <property type="molecule type" value="Genomic_DNA"/>
</dbReference>
<gene>
    <name evidence="6" type="ORF">C4N27_12855</name>
</gene>
<dbReference type="InterPro" id="IPR000943">
    <property type="entry name" value="RNA_pol_sigma70"/>
</dbReference>
<sequence length="159" mass="18062">MLLTLLQFFASKFLVLALHLEAGSFPRPLSPQEEIRAFADLRAGDSSAREKLIRHNLRLVAHIAKKYYALPSEQDDLISIGTIGLMKAVDTFDSTRRARFSTYASRCIENAILSPAHFGMEKRIHLFHAMTHLRQNGFFGAERVVPFFCFRGCHVRVVV</sequence>
<dbReference type="PANTHER" id="PTHR30376">
    <property type="entry name" value="SIGMA FACTOR RPOH HEAT SHOCK RELATED"/>
    <property type="match status" value="1"/>
</dbReference>